<evidence type="ECO:0000313" key="2">
    <source>
        <dbReference type="Proteomes" id="UP001151518"/>
    </source>
</evidence>
<dbReference type="OrthoDB" id="5540799at2759"/>
<reference evidence="1" key="1">
    <citation type="submission" date="2022-07" db="EMBL/GenBank/DDBJ databases">
        <title>Phylogenomic reconstructions and comparative analyses of Kickxellomycotina fungi.</title>
        <authorList>
            <person name="Reynolds N.K."/>
            <person name="Stajich J.E."/>
            <person name="Barry K."/>
            <person name="Grigoriev I.V."/>
            <person name="Crous P."/>
            <person name="Smith M.E."/>
        </authorList>
    </citation>
    <scope>NUCLEOTIDE SEQUENCE</scope>
    <source>
        <strain evidence="1">NRRL 3115</strain>
    </source>
</reference>
<organism evidence="1 2">
    <name type="scientific">Coemansia spiralis</name>
    <dbReference type="NCBI Taxonomy" id="417178"/>
    <lineage>
        <taxon>Eukaryota</taxon>
        <taxon>Fungi</taxon>
        <taxon>Fungi incertae sedis</taxon>
        <taxon>Zoopagomycota</taxon>
        <taxon>Kickxellomycotina</taxon>
        <taxon>Kickxellomycetes</taxon>
        <taxon>Kickxellales</taxon>
        <taxon>Kickxellaceae</taxon>
        <taxon>Coemansia</taxon>
    </lineage>
</organism>
<dbReference type="AlphaFoldDB" id="A0A9W8G3N7"/>
<protein>
    <submittedName>
        <fullName evidence="1">Uncharacterized protein</fullName>
    </submittedName>
</protein>
<sequence length="103" mass="11145">MAETNDIVSTYKTHESEFGKGKEIEAASKYFGKPQLMGKTLDSLHSTDAPDFNTSVMPGIVLGTGAASQPSYYLAYTDGTTKVWFHVEVNADGDEVIVEHGVN</sequence>
<comment type="caution">
    <text evidence="1">The sequence shown here is derived from an EMBL/GenBank/DDBJ whole genome shotgun (WGS) entry which is preliminary data.</text>
</comment>
<dbReference type="EMBL" id="JANBTW010000114">
    <property type="protein sequence ID" value="KAJ2670891.1"/>
    <property type="molecule type" value="Genomic_DNA"/>
</dbReference>
<name>A0A9W8G3N7_9FUNG</name>
<dbReference type="Proteomes" id="UP001151518">
    <property type="component" value="Unassembled WGS sequence"/>
</dbReference>
<accession>A0A9W8G3N7</accession>
<evidence type="ECO:0000313" key="1">
    <source>
        <dbReference type="EMBL" id="KAJ2670891.1"/>
    </source>
</evidence>
<proteinExistence type="predicted"/>
<gene>
    <name evidence="1" type="ORF">GGI25_005685</name>
</gene>